<keyword evidence="2 9" id="KW-0813">Transport</keyword>
<dbReference type="RefSeq" id="WP_206513464.1">
    <property type="nucleotide sequence ID" value="NZ_BMKB01000007.1"/>
</dbReference>
<proteinExistence type="inferred from homology"/>
<evidence type="ECO:0000256" key="1">
    <source>
        <dbReference type="ARBA" id="ARBA00004429"/>
    </source>
</evidence>
<dbReference type="GO" id="GO:0022857">
    <property type="term" value="F:transmembrane transporter activity"/>
    <property type="evidence" value="ECO:0007669"/>
    <property type="project" value="UniProtKB-UniRule"/>
</dbReference>
<accession>A0A916RLW9</accession>
<comment type="subcellular location">
    <subcellularLocation>
        <location evidence="1 9">Cell inner membrane</location>
        <topology evidence="1 9">Multi-pass membrane protein</topology>
    </subcellularLocation>
</comment>
<gene>
    <name evidence="12" type="ORF">GCM10011499_34790</name>
</gene>
<evidence type="ECO:0000313" key="12">
    <source>
        <dbReference type="EMBL" id="GGA61516.1"/>
    </source>
</evidence>
<organism evidence="12 13">
    <name type="scientific">Pelagibacterium lentulum</name>
    <dbReference type="NCBI Taxonomy" id="2029865"/>
    <lineage>
        <taxon>Bacteria</taxon>
        <taxon>Pseudomonadati</taxon>
        <taxon>Pseudomonadota</taxon>
        <taxon>Alphaproteobacteria</taxon>
        <taxon>Hyphomicrobiales</taxon>
        <taxon>Devosiaceae</taxon>
        <taxon>Pelagibacterium</taxon>
    </lineage>
</organism>
<evidence type="ECO:0000256" key="8">
    <source>
        <dbReference type="ARBA" id="ARBA00038436"/>
    </source>
</evidence>
<evidence type="ECO:0000256" key="6">
    <source>
        <dbReference type="ARBA" id="ARBA00022989"/>
    </source>
</evidence>
<keyword evidence="3" id="KW-1003">Cell membrane</keyword>
<dbReference type="Pfam" id="PF04290">
    <property type="entry name" value="DctQ"/>
    <property type="match status" value="1"/>
</dbReference>
<evidence type="ECO:0000259" key="11">
    <source>
        <dbReference type="Pfam" id="PF04290"/>
    </source>
</evidence>
<keyword evidence="7 9" id="KW-0472">Membrane</keyword>
<reference evidence="12 13" key="1">
    <citation type="journal article" date="2014" name="Int. J. Syst. Evol. Microbiol.">
        <title>Complete genome sequence of Corynebacterium casei LMG S-19264T (=DSM 44701T), isolated from a smear-ripened cheese.</title>
        <authorList>
            <consortium name="US DOE Joint Genome Institute (JGI-PGF)"/>
            <person name="Walter F."/>
            <person name="Albersmeier A."/>
            <person name="Kalinowski J."/>
            <person name="Ruckert C."/>
        </authorList>
    </citation>
    <scope>NUCLEOTIDE SEQUENCE [LARGE SCALE GENOMIC DNA]</scope>
    <source>
        <strain evidence="12 13">CGMCC 1.15896</strain>
    </source>
</reference>
<dbReference type="EMBL" id="BMKB01000007">
    <property type="protein sequence ID" value="GGA61516.1"/>
    <property type="molecule type" value="Genomic_DNA"/>
</dbReference>
<name>A0A916RLW9_9HYPH</name>
<feature type="transmembrane region" description="Helical" evidence="9">
    <location>
        <begin position="45"/>
        <end position="64"/>
    </location>
</feature>
<comment type="function">
    <text evidence="9">Part of the tripartite ATP-independent periplasmic (TRAP) transport system.</text>
</comment>
<dbReference type="InterPro" id="IPR055348">
    <property type="entry name" value="DctQ"/>
</dbReference>
<feature type="compositionally biased region" description="Basic and acidic residues" evidence="10">
    <location>
        <begin position="1"/>
        <end position="10"/>
    </location>
</feature>
<feature type="transmembrane region" description="Helical" evidence="9">
    <location>
        <begin position="84"/>
        <end position="102"/>
    </location>
</feature>
<evidence type="ECO:0000256" key="2">
    <source>
        <dbReference type="ARBA" id="ARBA00022448"/>
    </source>
</evidence>
<comment type="subunit">
    <text evidence="9">The complex comprises the extracytoplasmic solute receptor protein and the two transmembrane proteins.</text>
</comment>
<evidence type="ECO:0000256" key="7">
    <source>
        <dbReference type="ARBA" id="ARBA00023136"/>
    </source>
</evidence>
<feature type="region of interest" description="Disordered" evidence="10">
    <location>
        <begin position="1"/>
        <end position="26"/>
    </location>
</feature>
<feature type="transmembrane region" description="Helical" evidence="9">
    <location>
        <begin position="123"/>
        <end position="144"/>
    </location>
</feature>
<evidence type="ECO:0000256" key="4">
    <source>
        <dbReference type="ARBA" id="ARBA00022519"/>
    </source>
</evidence>
<evidence type="ECO:0000313" key="13">
    <source>
        <dbReference type="Proteomes" id="UP000596977"/>
    </source>
</evidence>
<evidence type="ECO:0000256" key="9">
    <source>
        <dbReference type="RuleBase" id="RU369079"/>
    </source>
</evidence>
<dbReference type="Proteomes" id="UP000596977">
    <property type="component" value="Unassembled WGS sequence"/>
</dbReference>
<evidence type="ECO:0000256" key="3">
    <source>
        <dbReference type="ARBA" id="ARBA00022475"/>
    </source>
</evidence>
<evidence type="ECO:0000256" key="5">
    <source>
        <dbReference type="ARBA" id="ARBA00022692"/>
    </source>
</evidence>
<keyword evidence="5 9" id="KW-0812">Transmembrane</keyword>
<comment type="caution">
    <text evidence="12">The sequence shown here is derived from an EMBL/GenBank/DDBJ whole genome shotgun (WGS) entry which is preliminary data.</text>
</comment>
<feature type="transmembrane region" description="Helical" evidence="9">
    <location>
        <begin position="164"/>
        <end position="184"/>
    </location>
</feature>
<protein>
    <recommendedName>
        <fullName evidence="9">TRAP transporter small permease protein</fullName>
    </recommendedName>
</protein>
<feature type="domain" description="Tripartite ATP-independent periplasmic transporters DctQ component" evidence="11">
    <location>
        <begin position="65"/>
        <end position="189"/>
    </location>
</feature>
<evidence type="ECO:0000256" key="10">
    <source>
        <dbReference type="SAM" id="MobiDB-lite"/>
    </source>
</evidence>
<keyword evidence="13" id="KW-1185">Reference proteome</keyword>
<dbReference type="PANTHER" id="PTHR35011">
    <property type="entry name" value="2,3-DIKETO-L-GULONATE TRAP TRANSPORTER SMALL PERMEASE PROTEIN YIAM"/>
    <property type="match status" value="1"/>
</dbReference>
<sequence length="212" mass="23207">MSDDGDKGPDRGPATPPHAGMPGAIPPKSEFKGPLKPLAYLDRGLAWFEAFILSAGVLLMATNSVANVVGRFGFGRSFPATEEINQFLVILITFAGIGYAARQGRHIRMSAIYDQFSDRWRKVLMVVIALITAAVMFVLAWYSFSYVMSVYNTGRIAPATRLPVYMMLVWLPVGFVVTGIQYVLTAVANISRPDVYISASVIDSYEDSETPV</sequence>
<dbReference type="AlphaFoldDB" id="A0A916RLW9"/>
<keyword evidence="6 9" id="KW-1133">Transmembrane helix</keyword>
<comment type="similarity">
    <text evidence="8 9">Belongs to the TRAP transporter small permease family.</text>
</comment>
<dbReference type="InterPro" id="IPR007387">
    <property type="entry name" value="TRAP_DctQ"/>
</dbReference>
<dbReference type="GO" id="GO:0005886">
    <property type="term" value="C:plasma membrane"/>
    <property type="evidence" value="ECO:0007669"/>
    <property type="project" value="UniProtKB-SubCell"/>
</dbReference>
<keyword evidence="4 9" id="KW-0997">Cell inner membrane</keyword>